<name>A0ABR2Y174_9PEZI</name>
<feature type="region of interest" description="Disordered" evidence="1">
    <location>
        <begin position="27"/>
        <end position="124"/>
    </location>
</feature>
<feature type="region of interest" description="Disordered" evidence="1">
    <location>
        <begin position="152"/>
        <end position="171"/>
    </location>
</feature>
<feature type="compositionally biased region" description="Polar residues" evidence="1">
    <location>
        <begin position="79"/>
        <end position="102"/>
    </location>
</feature>
<evidence type="ECO:0000313" key="3">
    <source>
        <dbReference type="Proteomes" id="UP001465668"/>
    </source>
</evidence>
<comment type="caution">
    <text evidence="2">The sequence shown here is derived from an EMBL/GenBank/DDBJ whole genome shotgun (WGS) entry which is preliminary data.</text>
</comment>
<dbReference type="Proteomes" id="UP001465668">
    <property type="component" value="Unassembled WGS sequence"/>
</dbReference>
<organism evidence="2 3">
    <name type="scientific">Seiridium cardinale</name>
    <dbReference type="NCBI Taxonomy" id="138064"/>
    <lineage>
        <taxon>Eukaryota</taxon>
        <taxon>Fungi</taxon>
        <taxon>Dikarya</taxon>
        <taxon>Ascomycota</taxon>
        <taxon>Pezizomycotina</taxon>
        <taxon>Sordariomycetes</taxon>
        <taxon>Xylariomycetidae</taxon>
        <taxon>Amphisphaeriales</taxon>
        <taxon>Sporocadaceae</taxon>
        <taxon>Seiridium</taxon>
    </lineage>
</organism>
<dbReference type="EMBL" id="JARVKM010000009">
    <property type="protein sequence ID" value="KAK9779809.1"/>
    <property type="molecule type" value="Genomic_DNA"/>
</dbReference>
<reference evidence="2 3" key="1">
    <citation type="submission" date="2024-02" db="EMBL/GenBank/DDBJ databases">
        <title>First draft genome assembly of two strains of Seiridium cardinale.</title>
        <authorList>
            <person name="Emiliani G."/>
            <person name="Scali E."/>
        </authorList>
    </citation>
    <scope>NUCLEOTIDE SEQUENCE [LARGE SCALE GENOMIC DNA]</scope>
    <source>
        <strain evidence="2 3">BM-138-000479</strain>
    </source>
</reference>
<feature type="region of interest" description="Disordered" evidence="1">
    <location>
        <begin position="272"/>
        <end position="295"/>
    </location>
</feature>
<gene>
    <name evidence="2" type="ORF">SCAR479_03416</name>
</gene>
<evidence type="ECO:0000313" key="2">
    <source>
        <dbReference type="EMBL" id="KAK9779809.1"/>
    </source>
</evidence>
<evidence type="ECO:0000256" key="1">
    <source>
        <dbReference type="SAM" id="MobiDB-lite"/>
    </source>
</evidence>
<feature type="compositionally biased region" description="Polar residues" evidence="1">
    <location>
        <begin position="152"/>
        <end position="165"/>
    </location>
</feature>
<dbReference type="SUPFAM" id="SSF54768">
    <property type="entry name" value="dsRNA-binding domain-like"/>
    <property type="match status" value="1"/>
</dbReference>
<keyword evidence="3" id="KW-1185">Reference proteome</keyword>
<feature type="region of interest" description="Disordered" evidence="1">
    <location>
        <begin position="339"/>
        <end position="371"/>
    </location>
</feature>
<proteinExistence type="predicted"/>
<feature type="compositionally biased region" description="Basic and acidic residues" evidence="1">
    <location>
        <begin position="272"/>
        <end position="285"/>
    </location>
</feature>
<accession>A0ABR2Y174</accession>
<protein>
    <submittedName>
        <fullName evidence="2">Uncharacterized protein</fullName>
    </submittedName>
</protein>
<sequence length="371" mass="40373">MAVMDTLTSDKTTQDVDKGVLILRQEASGPSANSTARAAPANVSVKKENFDSLNGPSPEKGSGQYRFRQMLGHTGPVDITNSGAQPTTTNNQNQGSFRSSTDPVYGPIFPTFQQGMHSDSDTSLTHHSLAVNQAVYPTAPSMARPMSHPFMPQSNTGPNGDNNGKNWAHDRYAGGNTRIPIPGVGTPTWTSILSAECQKRHFNPQFQEWVNYDGTYQCAVILNGITMNDSRCWDSAADAKQALSQRAVEYIRKTPVLGGLSHRAQEKVNLKAEGKVNHRPDDKAKKQGALSEQEEERRLLTRIQSLYGQIAGPSASTMANPAAAHAFLEGFALGSKLRESALNSRRRSRSPLRSDRGGGRRGSFDGYVKRD</sequence>